<feature type="region of interest" description="Disordered" evidence="1">
    <location>
        <begin position="1"/>
        <end position="107"/>
    </location>
</feature>
<organism evidence="3">
    <name type="scientific">Laccaria bicolor (strain S238N-H82 / ATCC MYA-4686)</name>
    <name type="common">Bicoloured deceiver</name>
    <name type="synonym">Laccaria laccata var. bicolor</name>
    <dbReference type="NCBI Taxonomy" id="486041"/>
    <lineage>
        <taxon>Eukaryota</taxon>
        <taxon>Fungi</taxon>
        <taxon>Dikarya</taxon>
        <taxon>Basidiomycota</taxon>
        <taxon>Agaricomycotina</taxon>
        <taxon>Agaricomycetes</taxon>
        <taxon>Agaricomycetidae</taxon>
        <taxon>Agaricales</taxon>
        <taxon>Agaricineae</taxon>
        <taxon>Hydnangiaceae</taxon>
        <taxon>Laccaria</taxon>
    </lineage>
</organism>
<evidence type="ECO:0000313" key="2">
    <source>
        <dbReference type="EMBL" id="EDR05133.1"/>
    </source>
</evidence>
<dbReference type="OrthoDB" id="3109128at2759"/>
<feature type="compositionally biased region" description="Basic and acidic residues" evidence="1">
    <location>
        <begin position="186"/>
        <end position="196"/>
    </location>
</feature>
<feature type="compositionally biased region" description="Acidic residues" evidence="1">
    <location>
        <begin position="84"/>
        <end position="93"/>
    </location>
</feature>
<protein>
    <submittedName>
        <fullName evidence="2">Predicted protein</fullName>
    </submittedName>
</protein>
<dbReference type="Proteomes" id="UP000001194">
    <property type="component" value="Unassembled WGS sequence"/>
</dbReference>
<proteinExistence type="predicted"/>
<dbReference type="GeneID" id="6079794"/>
<accession>B0DJK5</accession>
<dbReference type="EMBL" id="DS547114">
    <property type="protein sequence ID" value="EDR05133.1"/>
    <property type="molecule type" value="Genomic_DNA"/>
</dbReference>
<dbReference type="HOGENOM" id="CLU_1390461_0_0_1"/>
<name>B0DJK5_LACBS</name>
<dbReference type="InParanoid" id="B0DJK5"/>
<gene>
    <name evidence="2" type="ORF">LACBIDRAFT_303490</name>
</gene>
<dbReference type="AlphaFoldDB" id="B0DJK5"/>
<keyword evidence="3" id="KW-1185">Reference proteome</keyword>
<sequence length="196" mass="21049">MSEGHARLFAVPIPGNGSSSTLGSNAAGRSDEGQAEPSGENATVRNSECSDERGDRTNPAPSNEDVDGNQSNPRGTQPPGGNAEDPDVDDLDEPNSGGRPQLEEESIKYMDDVVNKFRKGEITKLKALSNIISILDFDPSRTNRAKDAAVEFYAKTLDEYAALASSAVKRGKHAQVRLQPNGLGSEQHELRDVDRD</sequence>
<dbReference type="RefSeq" id="XP_001884098.1">
    <property type="nucleotide sequence ID" value="XM_001884063.1"/>
</dbReference>
<feature type="region of interest" description="Disordered" evidence="1">
    <location>
        <begin position="175"/>
        <end position="196"/>
    </location>
</feature>
<evidence type="ECO:0000313" key="3">
    <source>
        <dbReference type="Proteomes" id="UP000001194"/>
    </source>
</evidence>
<dbReference type="KEGG" id="lbc:LACBIDRAFT_303490"/>
<evidence type="ECO:0000256" key="1">
    <source>
        <dbReference type="SAM" id="MobiDB-lite"/>
    </source>
</evidence>
<reference evidence="2 3" key="1">
    <citation type="journal article" date="2008" name="Nature">
        <title>The genome of Laccaria bicolor provides insights into mycorrhizal symbiosis.</title>
        <authorList>
            <person name="Martin F."/>
            <person name="Aerts A."/>
            <person name="Ahren D."/>
            <person name="Brun A."/>
            <person name="Danchin E.G.J."/>
            <person name="Duchaussoy F."/>
            <person name="Gibon J."/>
            <person name="Kohler A."/>
            <person name="Lindquist E."/>
            <person name="Pereda V."/>
            <person name="Salamov A."/>
            <person name="Shapiro H.J."/>
            <person name="Wuyts J."/>
            <person name="Blaudez D."/>
            <person name="Buee M."/>
            <person name="Brokstein P."/>
            <person name="Canbaeck B."/>
            <person name="Cohen D."/>
            <person name="Courty P.E."/>
            <person name="Coutinho P.M."/>
            <person name="Delaruelle C."/>
            <person name="Detter J.C."/>
            <person name="Deveau A."/>
            <person name="DiFazio S."/>
            <person name="Duplessis S."/>
            <person name="Fraissinet-Tachet L."/>
            <person name="Lucic E."/>
            <person name="Frey-Klett P."/>
            <person name="Fourrey C."/>
            <person name="Feussner I."/>
            <person name="Gay G."/>
            <person name="Grimwood J."/>
            <person name="Hoegger P.J."/>
            <person name="Jain P."/>
            <person name="Kilaru S."/>
            <person name="Labbe J."/>
            <person name="Lin Y.C."/>
            <person name="Legue V."/>
            <person name="Le Tacon F."/>
            <person name="Marmeisse R."/>
            <person name="Melayah D."/>
            <person name="Montanini B."/>
            <person name="Muratet M."/>
            <person name="Nehls U."/>
            <person name="Niculita-Hirzel H."/>
            <person name="Oudot-Le Secq M.P."/>
            <person name="Peter M."/>
            <person name="Quesneville H."/>
            <person name="Rajashekar B."/>
            <person name="Reich M."/>
            <person name="Rouhier N."/>
            <person name="Schmutz J."/>
            <person name="Yin T."/>
            <person name="Chalot M."/>
            <person name="Henrissat B."/>
            <person name="Kuees U."/>
            <person name="Lucas S."/>
            <person name="Van de Peer Y."/>
            <person name="Podila G.K."/>
            <person name="Polle A."/>
            <person name="Pukkila P.J."/>
            <person name="Richardson P.M."/>
            <person name="Rouze P."/>
            <person name="Sanders I.R."/>
            <person name="Stajich J.E."/>
            <person name="Tunlid A."/>
            <person name="Tuskan G."/>
            <person name="Grigoriev I.V."/>
        </authorList>
    </citation>
    <scope>NUCLEOTIDE SEQUENCE [LARGE SCALE GENOMIC DNA]</scope>
    <source>
        <strain evidence="3">S238N-H82 / ATCC MYA-4686</strain>
    </source>
</reference>